<dbReference type="GO" id="GO:0007166">
    <property type="term" value="P:cell surface receptor signaling pathway"/>
    <property type="evidence" value="ECO:0007669"/>
    <property type="project" value="UniProtKB-ARBA"/>
</dbReference>
<comment type="similarity">
    <text evidence="3">Belongs to the transcription factor STAT family.</text>
</comment>
<evidence type="ECO:0000256" key="8">
    <source>
        <dbReference type="ARBA" id="ARBA00023125"/>
    </source>
</evidence>
<dbReference type="InterPro" id="IPR036535">
    <property type="entry name" value="STAT_N_sf"/>
</dbReference>
<dbReference type="Pfam" id="PF21354">
    <property type="entry name" value="STAT_linker"/>
    <property type="match status" value="2"/>
</dbReference>
<keyword evidence="5" id="KW-0597">Phosphoprotein</keyword>
<evidence type="ECO:0000256" key="12">
    <source>
        <dbReference type="PROSITE-ProRule" id="PRU00191"/>
    </source>
</evidence>
<evidence type="ECO:0000313" key="16">
    <source>
        <dbReference type="Proteomes" id="UP000438429"/>
    </source>
</evidence>
<dbReference type="Gene3D" id="1.20.1050.20">
    <property type="entry name" value="STAT transcription factor, all-alpha domain"/>
    <property type="match status" value="2"/>
</dbReference>
<dbReference type="SUPFAM" id="SSF48092">
    <property type="entry name" value="Transcription factor STAT-4 N-domain"/>
    <property type="match status" value="2"/>
</dbReference>
<dbReference type="PROSITE" id="PS50001">
    <property type="entry name" value="SH2"/>
    <property type="match status" value="2"/>
</dbReference>
<dbReference type="Pfam" id="PF00017">
    <property type="entry name" value="SH2"/>
    <property type="match status" value="2"/>
</dbReference>
<dbReference type="InterPro" id="IPR046994">
    <property type="entry name" value="STAT5_CC"/>
</dbReference>
<keyword evidence="4" id="KW-0963">Cytoplasm</keyword>
<dbReference type="SMART" id="SM00964">
    <property type="entry name" value="STAT_int"/>
    <property type="match status" value="2"/>
</dbReference>
<comment type="subcellular location">
    <subcellularLocation>
        <location evidence="2">Cytoplasm</location>
    </subcellularLocation>
    <subcellularLocation>
        <location evidence="1">Nucleus</location>
    </subcellularLocation>
</comment>
<evidence type="ECO:0000256" key="4">
    <source>
        <dbReference type="ARBA" id="ARBA00022490"/>
    </source>
</evidence>
<evidence type="ECO:0000256" key="1">
    <source>
        <dbReference type="ARBA" id="ARBA00004123"/>
    </source>
</evidence>
<dbReference type="CDD" id="cd16855">
    <property type="entry name" value="STAT5_CCD"/>
    <property type="match status" value="1"/>
</dbReference>
<evidence type="ECO:0000313" key="15">
    <source>
        <dbReference type="EMBL" id="KAF0032958.1"/>
    </source>
</evidence>
<dbReference type="Proteomes" id="UP000438429">
    <property type="component" value="Unassembled WGS sequence"/>
</dbReference>
<evidence type="ECO:0000259" key="14">
    <source>
        <dbReference type="PROSITE" id="PS50001"/>
    </source>
</evidence>
<comment type="caution">
    <text evidence="15">The sequence shown here is derived from an EMBL/GenBank/DDBJ whole genome shotgun (WGS) entry which is preliminary data.</text>
</comment>
<dbReference type="EMBL" id="VEVO01000013">
    <property type="protein sequence ID" value="KAF0032958.1"/>
    <property type="molecule type" value="Genomic_DNA"/>
</dbReference>
<dbReference type="InterPro" id="IPR001217">
    <property type="entry name" value="STAT"/>
</dbReference>
<evidence type="ECO:0000256" key="11">
    <source>
        <dbReference type="ARBA" id="ARBA00023242"/>
    </source>
</evidence>
<dbReference type="Pfam" id="PF02865">
    <property type="entry name" value="STAT_int"/>
    <property type="match status" value="2"/>
</dbReference>
<dbReference type="FunFam" id="2.60.40.630:FF:000002">
    <property type="entry name" value="Signal transducer and activator of transcription"/>
    <property type="match status" value="1"/>
</dbReference>
<dbReference type="Pfam" id="PF02864">
    <property type="entry name" value="STAT_bind"/>
    <property type="match status" value="2"/>
</dbReference>
<dbReference type="FunFam" id="3.30.505.10:FF:000003">
    <property type="entry name" value="Signal transducer and activator of transcription"/>
    <property type="match status" value="1"/>
</dbReference>
<feature type="domain" description="SH2" evidence="14">
    <location>
        <begin position="686"/>
        <end position="776"/>
    </location>
</feature>
<evidence type="ECO:0000256" key="5">
    <source>
        <dbReference type="ARBA" id="ARBA00022553"/>
    </source>
</evidence>
<keyword evidence="8" id="KW-0238">DNA-binding</keyword>
<feature type="coiled-coil region" evidence="13">
    <location>
        <begin position="245"/>
        <end position="272"/>
    </location>
</feature>
<dbReference type="InterPro" id="IPR015988">
    <property type="entry name" value="STAT_TF_CC"/>
</dbReference>
<dbReference type="PANTHER" id="PTHR11801">
    <property type="entry name" value="SIGNAL TRANSDUCER AND ACTIVATOR OF TRANSCRIPTION"/>
    <property type="match status" value="1"/>
</dbReference>
<dbReference type="InterPro" id="IPR013800">
    <property type="entry name" value="STAT_TF_alpha"/>
</dbReference>
<dbReference type="Gene3D" id="1.10.532.10">
    <property type="entry name" value="STAT transcription factor, N-terminal domain"/>
    <property type="match status" value="2"/>
</dbReference>
<sequence length="1813" mass="206118">MMNSAGVIKLLMTSALPVIQMTSRLAVPSKLPLLPPQQGSASVGLYAPAAGGGGRVLWREQRTCDSSKDDALNQTPPLCPASREHKLHSDWLHTSSCYYGEVYVRMAQWNQLQQLETRYLEQLYHLYSDSFPMELRQFLAPWIESQDWAYAANKESHATLVFHNLLGEIDQQYSRFLQENNVLYQHNLRRIKQHLQSKYLEKPMDIARIVARCLWEEQRLLQTATSAAQDGQAAHPTGTVVTEKQQILEHNLQDIRKRVQDMEQKMKMLENLQDDFDFNYKTLKSQGELSQDLNGNSQAAATRQKMAQLEQMLSALDQLRRQIVTEMGGLLTAMDYVQKNLTDEELADWKRRQQIACIGGPPNICLDRLETWITSLAESQLQIRQQIKKLEELQQKVSYKGDPIIQHRPALEEKIVDLFRNLMKSAFVVERQPCMPMHPDRPLVIKTGVQFTNKVRLLVKFPELNYQLKIKVCIDKESGDVAAIRGSRKFNILGTNTKVMNMEESNNGSLSAEFKHLTLREQRCGNGGRTNSDASLIVTEELHLITFETEVYHQGLKIDLETHSLPVVVISNICQMPNAWASILWYNMLTNHPKNVNFFTKPPVGTWDQVAEVLSWQFSSTTKRGLTIEQLTTLAEKLLGPCVNYSGCQITWAKFCKENMAGKGFSFWVWLDNIIDLVKKYILALWNEGYIMGFISKERERALLSPKPPGTFLLRFSESSKEGGITFTWVEKDISGKTQIQSVEPYTKQQLNSMSFADIIMGYKIMDATNILVSPLVYLYPEIPKEEAFGKYCRPEAAPEPEMGGDSTSTIQPYLKTKFICVTPCPSVFMDLPDSDLLGNGFPGTNSGNTSDLFPMSPRTLDSLMHNEAEVNAGHLDDRMVQRVERERPKRRFGRVGKSHFATFSLVFYEGLGPQREPIVTYAFVRSPLCAGMFSTSTDEGGERVGGHTDGLKRSSRAVGLICDSDEMRMSVLAASPVHFKLFQGPRQRVNHSRCEFTCLLWFHIQESQAARHGIDRTCTDYVYSKVIVRMGVEESDNSDIEMLQLAGVKQMQGIASCSFLRVLKMAVWIQAQQLQGDALHQMQSLYGQHFPIEVRHYLSQWIEGQLWDVIDLENPQEEFKAKRLLDSLIQELQNKAEHQVGEDGFLLKIKLGHYASQLKSTYDRCPLELVRCIKHILYTEQRLVREATNSSSPVGGMMDSMSQKYQQINQAFEELRLMTQDTENELRKLQHNQEYFIIQYQESLRIQAQLTSLSTLPPADRQLREPALLSKRATVEAWLTREANTLQKYRLDLAEKHQKTLQLLRKQQTIILDDELIQWKRRQQLAGNGGPPEGGLDILQSWCEKLAETIWQNRQQIRRAEHLRQQLPIPGPIEELLNELNSTITDIISALVTSTFIIEKQPPQVLKTQTKFAATVRLLVGGKLNVHMNPPQVKATIISEQQAKALLKNENTRNDSSGEILNNNCVMEYHQTTGTLSAHFRNMSLKRIKRSDRRGAESVTEEKFTILFESQFSVGGNELVFQVKTLSLPVVVIVHGSQDNNATATVLWDNAFAEPGRVPFLVPDKVLWPQLCDAINMKYKAEVQSNRGLSEENLVFLAQKAFSISSNNPDDYRNMTMTWSQFNRESLPGRNFTFWQWFDGVMELTKKHLKPHWNDGAILGFVNKQQAQDMLMSKPNGTFLLRFSDSEIGGITIAWVAENPNKAAKAVDGYVKPQIKQVVPEFATANPDPASGNQTYMDHGASPAPVSHPHTYGIYPPILSECEWLLSVSCGRSDSMLDTDGDFDLDDTMDVARHVEELLRRPVESQWGGPQS</sequence>
<evidence type="ECO:0000256" key="9">
    <source>
        <dbReference type="ARBA" id="ARBA00023159"/>
    </source>
</evidence>
<gene>
    <name evidence="15" type="ORF">F2P81_015248</name>
</gene>
<proteinExistence type="inferred from homology"/>
<dbReference type="FunFam" id="1.20.1050.20:FF:000003">
    <property type="entry name" value="Signal transducer and activator of transcription"/>
    <property type="match status" value="1"/>
</dbReference>
<accession>A0A6A4SLA5</accession>
<dbReference type="CDD" id="cd16853">
    <property type="entry name" value="STAT3_CCD"/>
    <property type="match status" value="1"/>
</dbReference>
<evidence type="ECO:0000256" key="2">
    <source>
        <dbReference type="ARBA" id="ARBA00004496"/>
    </source>
</evidence>
<dbReference type="InterPro" id="IPR012345">
    <property type="entry name" value="STAT_TF_DNA-bd_N"/>
</dbReference>
<dbReference type="GO" id="GO:0005634">
    <property type="term" value="C:nucleus"/>
    <property type="evidence" value="ECO:0007669"/>
    <property type="project" value="UniProtKB-SubCell"/>
</dbReference>
<dbReference type="FunFam" id="1.10.532.10:FF:000002">
    <property type="entry name" value="Signal transducer and activator of transcription"/>
    <property type="match status" value="1"/>
</dbReference>
<dbReference type="FunFam" id="1.10.238.10:FF:000029">
    <property type="entry name" value="Signal transducer and transcription activator 6"/>
    <property type="match status" value="1"/>
</dbReference>
<dbReference type="Gene3D" id="2.60.40.630">
    <property type="entry name" value="STAT transcription factor, DNA-binding domain"/>
    <property type="match status" value="2"/>
</dbReference>
<dbReference type="GO" id="GO:0045893">
    <property type="term" value="P:positive regulation of DNA-templated transcription"/>
    <property type="evidence" value="ECO:0007669"/>
    <property type="project" value="UniProtKB-ARBA"/>
</dbReference>
<dbReference type="FunFam" id="1.10.238.10:FF:000012">
    <property type="entry name" value="Signal transducer and activator of transcription"/>
    <property type="match status" value="1"/>
</dbReference>
<evidence type="ECO:0000256" key="6">
    <source>
        <dbReference type="ARBA" id="ARBA00022999"/>
    </source>
</evidence>
<dbReference type="SUPFAM" id="SSF55550">
    <property type="entry name" value="SH2 domain"/>
    <property type="match status" value="2"/>
</dbReference>
<dbReference type="InterPro" id="IPR035858">
    <property type="entry name" value="STAT5a/5b_DBD"/>
</dbReference>
<dbReference type="GO" id="GO:0043565">
    <property type="term" value="F:sequence-specific DNA binding"/>
    <property type="evidence" value="ECO:0007669"/>
    <property type="project" value="UniProtKB-ARBA"/>
</dbReference>
<keyword evidence="11" id="KW-0539">Nucleus</keyword>
<evidence type="ECO:0000256" key="7">
    <source>
        <dbReference type="ARBA" id="ARBA00023015"/>
    </source>
</evidence>
<dbReference type="SUPFAM" id="SSF47655">
    <property type="entry name" value="STAT"/>
    <property type="match status" value="2"/>
</dbReference>
<dbReference type="FunFam" id="2.60.40.630:FF:000012">
    <property type="entry name" value="Signal transducer and activator of transcription 3"/>
    <property type="match status" value="1"/>
</dbReference>
<name>A0A6A4SLA5_SCOMX</name>
<evidence type="ECO:0000256" key="3">
    <source>
        <dbReference type="ARBA" id="ARBA00005586"/>
    </source>
</evidence>
<feature type="coiled-coil region" evidence="13">
    <location>
        <begin position="1199"/>
        <end position="1233"/>
    </location>
</feature>
<dbReference type="FunFam" id="1.10.532.10:FF:000001">
    <property type="entry name" value="Signal transducer and activator of transcription"/>
    <property type="match status" value="1"/>
</dbReference>
<dbReference type="InterPro" id="IPR013799">
    <property type="entry name" value="STAT_TF_prot_interaction"/>
</dbReference>
<feature type="domain" description="SH2" evidence="14">
    <location>
        <begin position="1654"/>
        <end position="1718"/>
    </location>
</feature>
<dbReference type="Gene3D" id="1.10.238.10">
    <property type="entry name" value="EF-hand"/>
    <property type="match status" value="2"/>
</dbReference>
<keyword evidence="9" id="KW-0010">Activator</keyword>
<dbReference type="SMART" id="SM00252">
    <property type="entry name" value="SH2"/>
    <property type="match status" value="2"/>
</dbReference>
<dbReference type="InterPro" id="IPR000980">
    <property type="entry name" value="SH2"/>
</dbReference>
<dbReference type="GO" id="GO:0005829">
    <property type="term" value="C:cytosol"/>
    <property type="evidence" value="ECO:0007669"/>
    <property type="project" value="UniProtKB-ARBA"/>
</dbReference>
<keyword evidence="13" id="KW-0175">Coiled coil</keyword>
<dbReference type="CDD" id="cd16849">
    <property type="entry name" value="STAT5_DBD"/>
    <property type="match status" value="1"/>
</dbReference>
<keyword evidence="7" id="KW-0805">Transcription regulation</keyword>
<dbReference type="SUPFAM" id="SSF49417">
    <property type="entry name" value="p53-like transcription factors"/>
    <property type="match status" value="2"/>
</dbReference>
<dbReference type="CDD" id="cd16847">
    <property type="entry name" value="STAT3_DBD"/>
    <property type="match status" value="1"/>
</dbReference>
<evidence type="ECO:0000256" key="13">
    <source>
        <dbReference type="SAM" id="Coils"/>
    </source>
</evidence>
<dbReference type="GO" id="GO:0003700">
    <property type="term" value="F:DNA-binding transcription factor activity"/>
    <property type="evidence" value="ECO:0007669"/>
    <property type="project" value="InterPro"/>
</dbReference>
<dbReference type="InterPro" id="IPR008967">
    <property type="entry name" value="p53-like_TF_DNA-bd_sf"/>
</dbReference>
<protein>
    <recommendedName>
        <fullName evidence="14">SH2 domain-containing protein</fullName>
    </recommendedName>
</protein>
<dbReference type="InterPro" id="IPR013801">
    <property type="entry name" value="STAT_TF_DNA-bd"/>
</dbReference>
<dbReference type="Pfam" id="PF01017">
    <property type="entry name" value="STAT_alpha"/>
    <property type="match status" value="2"/>
</dbReference>
<keyword evidence="10" id="KW-0804">Transcription</keyword>
<evidence type="ECO:0000256" key="10">
    <source>
        <dbReference type="ARBA" id="ARBA00023163"/>
    </source>
</evidence>
<keyword evidence="6 12" id="KW-0727">SH2 domain</keyword>
<dbReference type="InterPro" id="IPR036860">
    <property type="entry name" value="SH2_dom_sf"/>
</dbReference>
<dbReference type="FunFam" id="1.20.1050.20:FF:000002">
    <property type="entry name" value="Signal transducer and activator of transcription"/>
    <property type="match status" value="1"/>
</dbReference>
<reference evidence="15 16" key="1">
    <citation type="submission" date="2019-06" db="EMBL/GenBank/DDBJ databases">
        <title>Draft genomes of female and male turbot (Scophthalmus maximus).</title>
        <authorList>
            <person name="Xu H."/>
            <person name="Xu X.-W."/>
            <person name="Shao C."/>
            <person name="Chen S."/>
        </authorList>
    </citation>
    <scope>NUCLEOTIDE SEQUENCE [LARGE SCALE GENOMIC DNA]</scope>
    <source>
        <strain evidence="15">Ysfricsl-2016a</strain>
        <tissue evidence="15">Blood</tissue>
    </source>
</reference>
<dbReference type="Gene3D" id="3.30.505.10">
    <property type="entry name" value="SH2 domain"/>
    <property type="match status" value="2"/>
</dbReference>
<organism evidence="15 16">
    <name type="scientific">Scophthalmus maximus</name>
    <name type="common">Turbot</name>
    <name type="synonym">Psetta maxima</name>
    <dbReference type="NCBI Taxonomy" id="52904"/>
    <lineage>
        <taxon>Eukaryota</taxon>
        <taxon>Metazoa</taxon>
        <taxon>Chordata</taxon>
        <taxon>Craniata</taxon>
        <taxon>Vertebrata</taxon>
        <taxon>Euteleostomi</taxon>
        <taxon>Actinopterygii</taxon>
        <taxon>Neopterygii</taxon>
        <taxon>Teleostei</taxon>
        <taxon>Neoteleostei</taxon>
        <taxon>Acanthomorphata</taxon>
        <taxon>Carangaria</taxon>
        <taxon>Pleuronectiformes</taxon>
        <taxon>Pleuronectoidei</taxon>
        <taxon>Scophthalmidae</taxon>
        <taxon>Scophthalmus</taxon>
    </lineage>
</organism>
<dbReference type="InterPro" id="IPR048988">
    <property type="entry name" value="STAT_linker"/>
</dbReference>